<organism evidence="1 2">
    <name type="scientific">Ancylobacter novellus</name>
    <name type="common">Thiobacillus novellus</name>
    <dbReference type="NCBI Taxonomy" id="921"/>
    <lineage>
        <taxon>Bacteria</taxon>
        <taxon>Pseudomonadati</taxon>
        <taxon>Pseudomonadota</taxon>
        <taxon>Alphaproteobacteria</taxon>
        <taxon>Hyphomicrobiales</taxon>
        <taxon>Xanthobacteraceae</taxon>
        <taxon>Ancylobacter</taxon>
    </lineage>
</organism>
<accession>A0A2W5LRS3</accession>
<dbReference type="EMBL" id="QFPN01000021">
    <property type="protein sequence ID" value="PZQ10027.1"/>
    <property type="molecule type" value="Genomic_DNA"/>
</dbReference>
<dbReference type="Proteomes" id="UP000249577">
    <property type="component" value="Unassembled WGS sequence"/>
</dbReference>
<protein>
    <submittedName>
        <fullName evidence="1">Uncharacterized protein</fullName>
    </submittedName>
</protein>
<sequence length="195" mass="21619">MSKLFENDLTPKQEAFFENSIEALNDRFFRDPASYLNHPLPSPVWVDFGEGFLDLDRDDIAAWLVGHPANADHVATLWDSNKGLFEAGHGLADFVDGLLYAFNDADPHVQDFLHEQPMMVTLNQGVRSYQRHLEKRGAASYAAAGGARAGRGHDHVLENWPKAEFVVGQSLGLNAEQVIDVVGHWLENGGAAVRR</sequence>
<comment type="caution">
    <text evidence="1">The sequence shown here is derived from an EMBL/GenBank/DDBJ whole genome shotgun (WGS) entry which is preliminary data.</text>
</comment>
<proteinExistence type="predicted"/>
<reference evidence="1 2" key="1">
    <citation type="submission" date="2017-08" db="EMBL/GenBank/DDBJ databases">
        <title>Infants hospitalized years apart are colonized by the same room-sourced microbial strains.</title>
        <authorList>
            <person name="Brooks B."/>
            <person name="Olm M.R."/>
            <person name="Firek B.A."/>
            <person name="Baker R."/>
            <person name="Thomas B.C."/>
            <person name="Morowitz M.J."/>
            <person name="Banfield J.F."/>
        </authorList>
    </citation>
    <scope>NUCLEOTIDE SEQUENCE [LARGE SCALE GENOMIC DNA]</scope>
    <source>
        <strain evidence="1">S2_005_003_R2_43</strain>
    </source>
</reference>
<evidence type="ECO:0000313" key="1">
    <source>
        <dbReference type="EMBL" id="PZQ10027.1"/>
    </source>
</evidence>
<gene>
    <name evidence="1" type="ORF">DI565_20210</name>
</gene>
<evidence type="ECO:0000313" key="2">
    <source>
        <dbReference type="Proteomes" id="UP000249577"/>
    </source>
</evidence>
<name>A0A2W5LRS3_ANCNO</name>
<dbReference type="AlphaFoldDB" id="A0A2W5LRS3"/>